<dbReference type="InterPro" id="IPR010445">
    <property type="entry name" value="LapA_dom"/>
</dbReference>
<feature type="domain" description="Lipopolysaccharide assembly protein A" evidence="6">
    <location>
        <begin position="32"/>
        <end position="89"/>
    </location>
</feature>
<dbReference type="AlphaFoldDB" id="Q9PAQ9"/>
<dbReference type="KEGG" id="xfa:XF_2436"/>
<evidence type="ECO:0000256" key="5">
    <source>
        <dbReference type="SAM" id="Phobius"/>
    </source>
</evidence>
<keyword evidence="1" id="KW-1003">Cell membrane</keyword>
<dbReference type="Proteomes" id="UP000000812">
    <property type="component" value="Chromosome"/>
</dbReference>
<evidence type="ECO:0000256" key="3">
    <source>
        <dbReference type="ARBA" id="ARBA00022989"/>
    </source>
</evidence>
<dbReference type="STRING" id="160492.XF_2436"/>
<dbReference type="Pfam" id="PF06305">
    <property type="entry name" value="LapA_dom"/>
    <property type="match status" value="1"/>
</dbReference>
<evidence type="ECO:0000256" key="4">
    <source>
        <dbReference type="ARBA" id="ARBA00023136"/>
    </source>
</evidence>
<proteinExistence type="predicted"/>
<evidence type="ECO:0000313" key="7">
    <source>
        <dbReference type="EMBL" id="AAF85235.1"/>
    </source>
</evidence>
<keyword evidence="3 5" id="KW-1133">Transmembrane helix</keyword>
<gene>
    <name evidence="7" type="ordered locus">XF_2436</name>
</gene>
<dbReference type="GO" id="GO:0005886">
    <property type="term" value="C:plasma membrane"/>
    <property type="evidence" value="ECO:0007669"/>
    <property type="project" value="InterPro"/>
</dbReference>
<protein>
    <recommendedName>
        <fullName evidence="6">Lipopolysaccharide assembly protein A domain-containing protein</fullName>
    </recommendedName>
</protein>
<accession>Q9PAQ9</accession>
<reference evidence="7 8" key="1">
    <citation type="journal article" date="2000" name="Nature">
        <title>The genome sequence of the plant pathogen Xylella fastidiosa.</title>
        <authorList>
            <person name="Simpson A.J."/>
            <person name="Reinach F.C."/>
            <person name="Arruda P."/>
            <person name="Abreu F.A."/>
            <person name="Acencio M."/>
            <person name="Alvarenga R."/>
            <person name="Alves L.M."/>
            <person name="Araya J.E."/>
            <person name="Baia G.S."/>
            <person name="Baptista C.S."/>
            <person name="Barros M.H."/>
            <person name="Bonaccorsi E.D."/>
            <person name="Bordin S."/>
            <person name="Bove J.M."/>
            <person name="Briones M.R."/>
            <person name="Bueno M.R."/>
            <person name="Camargo A.A."/>
            <person name="Camargo L.E."/>
            <person name="Carraro D.M."/>
            <person name="Carrer H."/>
            <person name="Colauto N.B."/>
            <person name="Colombo C."/>
            <person name="Costa F.F."/>
            <person name="Costa M.C."/>
            <person name="Costa-Neto C.M."/>
            <person name="Coutinho L.L."/>
            <person name="Cristofani M."/>
            <person name="Dias-Neto E."/>
            <person name="Docena C."/>
            <person name="El-Dorry H."/>
            <person name="Facincani A.P."/>
            <person name="Ferreira A.J."/>
            <person name="Ferreira V.C."/>
            <person name="Ferro J.A."/>
            <person name="Fraga J.S."/>
            <person name="Franca S.C."/>
            <person name="Franco M.C."/>
            <person name="Frohme M."/>
            <person name="Furlan L.R."/>
            <person name="Garnier M."/>
            <person name="Goldman G.H."/>
            <person name="Goldman M.H."/>
            <person name="Gomes S.L."/>
            <person name="Gruber A."/>
            <person name="Ho P.L."/>
            <person name="Hoheisel J.D."/>
            <person name="Junqueira M.L."/>
            <person name="Kemper E.L."/>
            <person name="Kitajima J.P."/>
            <person name="Krieger J.E."/>
            <person name="Kuramae E.E."/>
            <person name="Laigret F."/>
            <person name="Lambais M.R."/>
            <person name="Leite L.C."/>
            <person name="Lemos E.G."/>
            <person name="Lemos M.V."/>
            <person name="Lopes S.A."/>
            <person name="Lopes C.R."/>
            <person name="Machado J.A."/>
            <person name="Machado M.A."/>
            <person name="Madeira A.M."/>
            <person name="Madeira H.M."/>
            <person name="Marino C.L."/>
            <person name="Marques M.V."/>
            <person name="Martins E.A."/>
            <person name="Martins E.M."/>
            <person name="Matsukuma A.Y."/>
            <person name="Menck C.F."/>
            <person name="Miracca E.C."/>
            <person name="Miyaki C.Y."/>
            <person name="Monteriro-Vitorello C.B."/>
            <person name="Moon D.H."/>
            <person name="Nagai M.A."/>
            <person name="Nascimento A.L."/>
            <person name="Netto L.E."/>
            <person name="Nhani A.Jr."/>
            <person name="Nobrega F.G."/>
            <person name="Nunes L.R."/>
            <person name="Oliveira M.A."/>
            <person name="de Oliveira M.C."/>
            <person name="de Oliveira R.C."/>
            <person name="Palmieri D.A."/>
            <person name="Paris A."/>
            <person name="Peixoto B.R."/>
            <person name="Pereira G.A."/>
            <person name="Pereira H.A.Jr."/>
            <person name="Pesquero J.B."/>
            <person name="Quaggio R.B."/>
            <person name="Roberto P.G."/>
            <person name="Rodrigues V."/>
            <person name="de M Rosa A.J."/>
            <person name="de Rosa V.E.Jr."/>
            <person name="de Sa R.G."/>
            <person name="Santelli R.V."/>
            <person name="Sawasaki H.E."/>
            <person name="da Silva A.C."/>
            <person name="da Silva A.M."/>
            <person name="da Silva F.R."/>
            <person name="da Silva W.A.Jr."/>
            <person name="da Silveira J.F."/>
            <person name="Silvestri M.L."/>
            <person name="Siqueira W.J."/>
            <person name="de Souza A.A."/>
            <person name="de Souza A.P."/>
            <person name="Terenzi M.F."/>
            <person name="Truffi D."/>
            <person name="Tsai S.M."/>
            <person name="Tsuhako M.H."/>
            <person name="Vallada H."/>
            <person name="Van Sluys M.A."/>
            <person name="Verjovski-Almeida S."/>
            <person name="Vettore A.L."/>
            <person name="Zago M.A."/>
            <person name="Zatz M."/>
            <person name="Meidanis J."/>
            <person name="Setubal J.C."/>
        </authorList>
    </citation>
    <scope>NUCLEOTIDE SEQUENCE [LARGE SCALE GENOMIC DNA]</scope>
    <source>
        <strain evidence="7 8">9a5c</strain>
    </source>
</reference>
<keyword evidence="2 5" id="KW-0812">Transmembrane</keyword>
<sequence>MFNGSWMLLMKIFRLLIMLLFLLVGLVIGVLNSAEVTLDFMFSSVRTTLGMVIVFTLLAGLIIGSSLVLVVALIPTYSKLRRANKALAQMCSASSLPADMHPTDGLH</sequence>
<keyword evidence="4 5" id="KW-0472">Membrane</keyword>
<organism evidence="7 8">
    <name type="scientific">Xylella fastidiosa (strain 9a5c)</name>
    <dbReference type="NCBI Taxonomy" id="160492"/>
    <lineage>
        <taxon>Bacteria</taxon>
        <taxon>Pseudomonadati</taxon>
        <taxon>Pseudomonadota</taxon>
        <taxon>Gammaproteobacteria</taxon>
        <taxon>Lysobacterales</taxon>
        <taxon>Lysobacteraceae</taxon>
        <taxon>Xylella</taxon>
    </lineage>
</organism>
<dbReference type="EMBL" id="AE003849">
    <property type="protein sequence ID" value="AAF85235.1"/>
    <property type="molecule type" value="Genomic_DNA"/>
</dbReference>
<name>Q9PAQ9_XYLFA</name>
<dbReference type="PIR" id="H82558">
    <property type="entry name" value="H82558"/>
</dbReference>
<evidence type="ECO:0000256" key="2">
    <source>
        <dbReference type="ARBA" id="ARBA00022692"/>
    </source>
</evidence>
<feature type="transmembrane region" description="Helical" evidence="5">
    <location>
        <begin position="49"/>
        <end position="74"/>
    </location>
</feature>
<dbReference type="eggNOG" id="ENOG5031G76">
    <property type="taxonomic scope" value="Bacteria"/>
</dbReference>
<evidence type="ECO:0000256" key="1">
    <source>
        <dbReference type="ARBA" id="ARBA00022475"/>
    </source>
</evidence>
<dbReference type="HOGENOM" id="CLU_180146_0_0_6"/>
<evidence type="ECO:0000259" key="6">
    <source>
        <dbReference type="Pfam" id="PF06305"/>
    </source>
</evidence>
<evidence type="ECO:0000313" key="8">
    <source>
        <dbReference type="Proteomes" id="UP000000812"/>
    </source>
</evidence>